<organism evidence="3 4">
    <name type="scientific">Derxia gummosa DSM 723</name>
    <dbReference type="NCBI Taxonomy" id="1121388"/>
    <lineage>
        <taxon>Bacteria</taxon>
        <taxon>Pseudomonadati</taxon>
        <taxon>Pseudomonadota</taxon>
        <taxon>Betaproteobacteria</taxon>
        <taxon>Burkholderiales</taxon>
        <taxon>Alcaligenaceae</taxon>
        <taxon>Derxia</taxon>
    </lineage>
</organism>
<evidence type="ECO:0000313" key="3">
    <source>
        <dbReference type="Proteomes" id="UP000675920"/>
    </source>
</evidence>
<protein>
    <submittedName>
        <fullName evidence="4">PEP-CTERM sorting domain-containing protein</fullName>
    </submittedName>
</protein>
<dbReference type="AlphaFoldDB" id="A0A8B6X5Z7"/>
<evidence type="ECO:0000313" key="4">
    <source>
        <dbReference type="RefSeq" id="WP_028311985.1"/>
    </source>
</evidence>
<dbReference type="Proteomes" id="UP000675920">
    <property type="component" value="Unplaced"/>
</dbReference>
<dbReference type="InterPro" id="IPR013424">
    <property type="entry name" value="Ice-binding_C"/>
</dbReference>
<feature type="domain" description="Ice-binding protein C-terminal" evidence="2">
    <location>
        <begin position="200"/>
        <end position="222"/>
    </location>
</feature>
<name>A0A8B6X5Z7_9BURK</name>
<dbReference type="NCBIfam" id="TIGR02595">
    <property type="entry name" value="PEP_CTERM"/>
    <property type="match status" value="1"/>
</dbReference>
<keyword evidence="3" id="KW-1185">Reference proteome</keyword>
<proteinExistence type="predicted"/>
<sequence>MPHPIAAPLLAAGLALAPLGAALAEAQRYDFTAIVTNDLLGDGEGAVFGGSLWLDTSLASVDASSPGITFYTATTETHAFDYAINLPGGGVKTDPVYPNLERRLSLRFNGGAVGVPPGYNSFSFGSLANDPSNPAGGLAWDFTLGVGGVGVMTGTSTDDLAFDLGKAEFNFGQIQTRDANYTPTVDFYFRVTGLTHVTSPVPEPETWAAFGLGLALLGWLRRNKPQPSPSP</sequence>
<feature type="signal peptide" evidence="1">
    <location>
        <begin position="1"/>
        <end position="24"/>
    </location>
</feature>
<evidence type="ECO:0000256" key="1">
    <source>
        <dbReference type="SAM" id="SignalP"/>
    </source>
</evidence>
<evidence type="ECO:0000259" key="2">
    <source>
        <dbReference type="Pfam" id="PF07589"/>
    </source>
</evidence>
<dbReference type="RefSeq" id="WP_028311985.1">
    <property type="nucleotide sequence ID" value="NZ_AXWS01000014.1"/>
</dbReference>
<accession>A0A8B6X5Z7</accession>
<keyword evidence="1" id="KW-0732">Signal</keyword>
<reference evidence="4" key="1">
    <citation type="journal article" date="2006" name="BMC Biol.">
        <title>Exopolysaccharide-associated protein sorting in environmental organisms: the PEP-CTERM/EpsH system. Application of a novel phylogenetic profiling heuristic.</title>
        <authorList>
            <person name="Haft D.H."/>
            <person name="Paulsen I.T."/>
            <person name="Ward N."/>
            <person name="Selengut J.D."/>
        </authorList>
    </citation>
    <scope>NUCLEOTIDE SEQUENCE</scope>
</reference>
<feature type="chain" id="PRO_5034158971" evidence="1">
    <location>
        <begin position="25"/>
        <end position="231"/>
    </location>
</feature>
<dbReference type="Pfam" id="PF07589">
    <property type="entry name" value="PEP-CTERM"/>
    <property type="match status" value="1"/>
</dbReference>
<reference evidence="4" key="2">
    <citation type="submission" date="2025-08" db="UniProtKB">
        <authorList>
            <consortium name="RefSeq"/>
        </authorList>
    </citation>
    <scope>IDENTIFICATION</scope>
</reference>